<evidence type="ECO:0000256" key="1">
    <source>
        <dbReference type="ARBA" id="ARBA00004173"/>
    </source>
</evidence>
<feature type="repeat" description="PPR" evidence="6">
    <location>
        <begin position="148"/>
        <end position="182"/>
    </location>
</feature>
<reference evidence="7" key="1">
    <citation type="submission" date="2023-12" db="EMBL/GenBank/DDBJ databases">
        <title>Genome assembly of Anisodus tanguticus.</title>
        <authorList>
            <person name="Wang Y.-J."/>
        </authorList>
    </citation>
    <scope>NUCLEOTIDE SEQUENCE</scope>
    <source>
        <strain evidence="7">KB-2021</strain>
        <tissue evidence="7">Leaf</tissue>
    </source>
</reference>
<dbReference type="SUPFAM" id="SSF48452">
    <property type="entry name" value="TPR-like"/>
    <property type="match status" value="1"/>
</dbReference>
<dbReference type="GO" id="GO:0005739">
    <property type="term" value="C:mitochondrion"/>
    <property type="evidence" value="ECO:0007669"/>
    <property type="project" value="UniProtKB-SubCell"/>
</dbReference>
<dbReference type="Pfam" id="PF01535">
    <property type="entry name" value="PPR"/>
    <property type="match status" value="4"/>
</dbReference>
<keyword evidence="8" id="KW-1185">Reference proteome</keyword>
<dbReference type="PANTHER" id="PTHR45717:SF8">
    <property type="entry name" value="OS01G0301000 PROTEIN"/>
    <property type="match status" value="1"/>
</dbReference>
<evidence type="ECO:0000256" key="6">
    <source>
        <dbReference type="PROSITE-ProRule" id="PRU00708"/>
    </source>
</evidence>
<evidence type="ECO:0000256" key="2">
    <source>
        <dbReference type="ARBA" id="ARBA00007626"/>
    </source>
</evidence>
<evidence type="ECO:0000313" key="8">
    <source>
        <dbReference type="Proteomes" id="UP001291623"/>
    </source>
</evidence>
<sequence>MTTTLQDSFYLLRAGGSNRAKMIRQISNETALNLRRLCTTVAEASGRDSRIYRRLSALGATKGSVTETINEYMREGRVVKKYELEKCIKELRKYKRYQHALEIMDWMEKRGINLSFGDYGVRLDLIAKVQGITAAEKYFDSLSPSMQNQSTYGALLNCYCVEKMTDKALSLFEKMDQLNFTSKSLAFNNLMSLYMRLGQPEKVPPLVQEMKSRKVPLCTFSYNILMNSYSCLNDIEGVERVFEEIKQENAKECDWTTYSNLAVAYVKSGHNEKAVLALKKLEEEMGPRNRGAYHYLISLHARMSNLGEVYRIWNSLKRSLETTNTSYLVMLQSLSKLNDIDGLKKCYEEWESNCSTYDMRLANNVIGAYLRHDMLSDAEEVFHCALKRSQGPFFLAWEMFMLFFLRKRQIDLALQCMEAIASRVKENKWQPKHETINRFLEYFVEERDVGSAEEFYKFLKKLNCLNSDVYSSLLRTYVAANKTADDMILRIKEDGIEMSCELEELLKSVSPE</sequence>
<proteinExistence type="inferred from homology"/>
<dbReference type="InterPro" id="IPR002885">
    <property type="entry name" value="PPR_rpt"/>
</dbReference>
<dbReference type="EMBL" id="JAVYJV010000001">
    <property type="protein sequence ID" value="KAK4379829.1"/>
    <property type="molecule type" value="Genomic_DNA"/>
</dbReference>
<comment type="subcellular location">
    <subcellularLocation>
        <location evidence="1">Mitochondrion</location>
    </subcellularLocation>
</comment>
<protein>
    <recommendedName>
        <fullName evidence="9">Pentatricopeptide repeat-containing protein</fullName>
    </recommendedName>
</protein>
<name>A0AAE1SZS7_9SOLA</name>
<keyword evidence="3" id="KW-0677">Repeat</keyword>
<accession>A0AAE1SZS7</accession>
<dbReference type="GO" id="GO:0003729">
    <property type="term" value="F:mRNA binding"/>
    <property type="evidence" value="ECO:0007669"/>
    <property type="project" value="UniProtKB-ARBA"/>
</dbReference>
<keyword evidence="4" id="KW-0809">Transit peptide</keyword>
<keyword evidence="5" id="KW-0496">Mitochondrion</keyword>
<comment type="similarity">
    <text evidence="2">Belongs to the PPR family. P subfamily.</text>
</comment>
<dbReference type="Proteomes" id="UP001291623">
    <property type="component" value="Unassembled WGS sequence"/>
</dbReference>
<organism evidence="7 8">
    <name type="scientific">Anisodus tanguticus</name>
    <dbReference type="NCBI Taxonomy" id="243964"/>
    <lineage>
        <taxon>Eukaryota</taxon>
        <taxon>Viridiplantae</taxon>
        <taxon>Streptophyta</taxon>
        <taxon>Embryophyta</taxon>
        <taxon>Tracheophyta</taxon>
        <taxon>Spermatophyta</taxon>
        <taxon>Magnoliopsida</taxon>
        <taxon>eudicotyledons</taxon>
        <taxon>Gunneridae</taxon>
        <taxon>Pentapetalae</taxon>
        <taxon>asterids</taxon>
        <taxon>lamiids</taxon>
        <taxon>Solanales</taxon>
        <taxon>Solanaceae</taxon>
        <taxon>Solanoideae</taxon>
        <taxon>Hyoscyameae</taxon>
        <taxon>Anisodus</taxon>
    </lineage>
</organism>
<dbReference type="PROSITE" id="PS51375">
    <property type="entry name" value="PPR"/>
    <property type="match status" value="1"/>
</dbReference>
<dbReference type="InterPro" id="IPR011990">
    <property type="entry name" value="TPR-like_helical_dom_sf"/>
</dbReference>
<dbReference type="FunFam" id="1.25.40.10:FF:000385">
    <property type="entry name" value="Pentatricopeptide repeat-containing protein mitochondrial"/>
    <property type="match status" value="1"/>
</dbReference>
<dbReference type="PANTHER" id="PTHR45717">
    <property type="entry name" value="OS12G0527900 PROTEIN"/>
    <property type="match status" value="1"/>
</dbReference>
<comment type="caution">
    <text evidence="7">The sequence shown here is derived from an EMBL/GenBank/DDBJ whole genome shotgun (WGS) entry which is preliminary data.</text>
</comment>
<evidence type="ECO:0008006" key="9">
    <source>
        <dbReference type="Google" id="ProtNLM"/>
    </source>
</evidence>
<evidence type="ECO:0000313" key="7">
    <source>
        <dbReference type="EMBL" id="KAK4379829.1"/>
    </source>
</evidence>
<evidence type="ECO:0000256" key="4">
    <source>
        <dbReference type="ARBA" id="ARBA00022946"/>
    </source>
</evidence>
<evidence type="ECO:0000256" key="5">
    <source>
        <dbReference type="ARBA" id="ARBA00023128"/>
    </source>
</evidence>
<gene>
    <name evidence="7" type="ORF">RND71_001691</name>
</gene>
<evidence type="ECO:0000256" key="3">
    <source>
        <dbReference type="ARBA" id="ARBA00022737"/>
    </source>
</evidence>
<dbReference type="AlphaFoldDB" id="A0AAE1SZS7"/>
<dbReference type="Gene3D" id="1.25.40.10">
    <property type="entry name" value="Tetratricopeptide repeat domain"/>
    <property type="match status" value="2"/>
</dbReference>
<dbReference type="NCBIfam" id="TIGR00756">
    <property type="entry name" value="PPR"/>
    <property type="match status" value="2"/>
</dbReference>